<sequence length="125" mass="14046">MHLAPACGLQALQALPGQQLQLCKLRSRLFQRRCRRRLPKRHSGSSGCTRNSTGLTESNIKLHYFSVSLHVCVVQDLKQHFVPCCLALVFAPEFVFQSAQQTLRSVQPWYLTNPPSAQSIDMPVA</sequence>
<reference evidence="1" key="1">
    <citation type="submission" date="2023-08" db="EMBL/GenBank/DDBJ databases">
        <authorList>
            <person name="Chen Y."/>
            <person name="Shah S."/>
            <person name="Dougan E. K."/>
            <person name="Thang M."/>
            <person name="Chan C."/>
        </authorList>
    </citation>
    <scope>NUCLEOTIDE SEQUENCE</scope>
</reference>
<comment type="caution">
    <text evidence="1">The sequence shown here is derived from an EMBL/GenBank/DDBJ whole genome shotgun (WGS) entry which is preliminary data.</text>
</comment>
<proteinExistence type="predicted"/>
<evidence type="ECO:0000313" key="2">
    <source>
        <dbReference type="Proteomes" id="UP001178507"/>
    </source>
</evidence>
<keyword evidence="2" id="KW-1185">Reference proteome</keyword>
<accession>A0AA36HQQ1</accession>
<protein>
    <submittedName>
        <fullName evidence="1">Uncharacterized protein</fullName>
    </submittedName>
</protein>
<dbReference type="AlphaFoldDB" id="A0AA36HQQ1"/>
<dbReference type="Proteomes" id="UP001178507">
    <property type="component" value="Unassembled WGS sequence"/>
</dbReference>
<name>A0AA36HQQ1_9DINO</name>
<dbReference type="EMBL" id="CAUJNA010000183">
    <property type="protein sequence ID" value="CAJ1373266.1"/>
    <property type="molecule type" value="Genomic_DNA"/>
</dbReference>
<organism evidence="1 2">
    <name type="scientific">Effrenium voratum</name>
    <dbReference type="NCBI Taxonomy" id="2562239"/>
    <lineage>
        <taxon>Eukaryota</taxon>
        <taxon>Sar</taxon>
        <taxon>Alveolata</taxon>
        <taxon>Dinophyceae</taxon>
        <taxon>Suessiales</taxon>
        <taxon>Symbiodiniaceae</taxon>
        <taxon>Effrenium</taxon>
    </lineage>
</organism>
<gene>
    <name evidence="1" type="ORF">EVOR1521_LOCUS3137</name>
</gene>
<evidence type="ECO:0000313" key="1">
    <source>
        <dbReference type="EMBL" id="CAJ1373266.1"/>
    </source>
</evidence>